<dbReference type="Gene3D" id="2.40.170.20">
    <property type="entry name" value="TonB-dependent receptor, beta-barrel domain"/>
    <property type="match status" value="1"/>
</dbReference>
<dbReference type="OrthoDB" id="7455607at2"/>
<feature type="signal peptide" evidence="13">
    <location>
        <begin position="1"/>
        <end position="26"/>
    </location>
</feature>
<dbReference type="InterPro" id="IPR039426">
    <property type="entry name" value="TonB-dep_rcpt-like"/>
</dbReference>
<evidence type="ECO:0000313" key="17">
    <source>
        <dbReference type="Proteomes" id="UP000013063"/>
    </source>
</evidence>
<keyword evidence="9 11" id="KW-0472">Membrane</keyword>
<keyword evidence="10 11" id="KW-0998">Cell outer membrane</keyword>
<evidence type="ECO:0000256" key="11">
    <source>
        <dbReference type="PROSITE-ProRule" id="PRU01360"/>
    </source>
</evidence>
<evidence type="ECO:0000313" key="16">
    <source>
        <dbReference type="EMBL" id="ENZ81760.1"/>
    </source>
</evidence>
<dbReference type="AlphaFoldDB" id="R0CZV3"/>
<dbReference type="PATRIC" id="fig|1292034.3.peg.2344"/>
<comment type="caution">
    <text evidence="16">The sequence shown here is derived from an EMBL/GenBank/DDBJ whole genome shotgun (WGS) entry which is preliminary data.</text>
</comment>
<evidence type="ECO:0000256" key="3">
    <source>
        <dbReference type="ARBA" id="ARBA00022452"/>
    </source>
</evidence>
<keyword evidence="6" id="KW-0408">Iron</keyword>
<organism evidence="16 17">
    <name type="scientific">Caulobacter vibrioides OR37</name>
    <dbReference type="NCBI Taxonomy" id="1292034"/>
    <lineage>
        <taxon>Bacteria</taxon>
        <taxon>Pseudomonadati</taxon>
        <taxon>Pseudomonadota</taxon>
        <taxon>Alphaproteobacteria</taxon>
        <taxon>Caulobacterales</taxon>
        <taxon>Caulobacteraceae</taxon>
        <taxon>Caulobacter</taxon>
    </lineage>
</organism>
<protein>
    <submittedName>
        <fullName evidence="16">Outer membrane receptor protein</fullName>
    </submittedName>
</protein>
<dbReference type="InterPro" id="IPR000531">
    <property type="entry name" value="Beta-barrel_TonB"/>
</dbReference>
<keyword evidence="4" id="KW-0410">Iron transport</keyword>
<keyword evidence="7" id="KW-0406">Ion transport</keyword>
<keyword evidence="3 11" id="KW-1134">Transmembrane beta strand</keyword>
<dbReference type="EMBL" id="APMP01000013">
    <property type="protein sequence ID" value="ENZ81760.1"/>
    <property type="molecule type" value="Genomic_DNA"/>
</dbReference>
<reference evidence="16 17" key="1">
    <citation type="journal article" date="2013" name="Genome Announc.">
        <title>Draft Genome Sequence for Caulobacter sp. Strain OR37, a Bacterium Tolerant to Heavy Metals.</title>
        <authorList>
            <person name="Utturkar S.M."/>
            <person name="Bollmann A."/>
            <person name="Brzoska R.M."/>
            <person name="Klingeman D.M."/>
            <person name="Epstein S.E."/>
            <person name="Palumbo A.V."/>
            <person name="Brown S.D."/>
        </authorList>
    </citation>
    <scope>NUCLEOTIDE SEQUENCE [LARGE SCALE GENOMIC DNA]</scope>
    <source>
        <strain evidence="16 17">OR37</strain>
    </source>
</reference>
<feature type="domain" description="TonB-dependent receptor-like beta-barrel" evidence="14">
    <location>
        <begin position="284"/>
        <end position="720"/>
    </location>
</feature>
<evidence type="ECO:0000256" key="4">
    <source>
        <dbReference type="ARBA" id="ARBA00022496"/>
    </source>
</evidence>
<dbReference type="Proteomes" id="UP000013063">
    <property type="component" value="Unassembled WGS sequence"/>
</dbReference>
<comment type="subcellular location">
    <subcellularLocation>
        <location evidence="1 11">Cell outer membrane</location>
        <topology evidence="1 11">Multi-pass membrane protein</topology>
    </subcellularLocation>
</comment>
<keyword evidence="5 11" id="KW-0812">Transmembrane</keyword>
<evidence type="ECO:0000256" key="10">
    <source>
        <dbReference type="ARBA" id="ARBA00023237"/>
    </source>
</evidence>
<evidence type="ECO:0000259" key="14">
    <source>
        <dbReference type="Pfam" id="PF00593"/>
    </source>
</evidence>
<keyword evidence="16" id="KW-0675">Receptor</keyword>
<dbReference type="RefSeq" id="WP_004619928.1">
    <property type="nucleotide sequence ID" value="NZ_APMP01000013.1"/>
</dbReference>
<dbReference type="PANTHER" id="PTHR32552">
    <property type="entry name" value="FERRICHROME IRON RECEPTOR-RELATED"/>
    <property type="match status" value="1"/>
</dbReference>
<keyword evidence="17" id="KW-1185">Reference proteome</keyword>
<name>R0CZV3_CAUVI</name>
<evidence type="ECO:0000256" key="5">
    <source>
        <dbReference type="ARBA" id="ARBA00022692"/>
    </source>
</evidence>
<evidence type="ECO:0000256" key="9">
    <source>
        <dbReference type="ARBA" id="ARBA00023136"/>
    </source>
</evidence>
<feature type="domain" description="TonB-dependent receptor plug" evidence="15">
    <location>
        <begin position="57"/>
        <end position="164"/>
    </location>
</feature>
<gene>
    <name evidence="16" type="ORF">OR37_02357</name>
</gene>
<dbReference type="SUPFAM" id="SSF56935">
    <property type="entry name" value="Porins"/>
    <property type="match status" value="1"/>
</dbReference>
<evidence type="ECO:0000256" key="13">
    <source>
        <dbReference type="SAM" id="SignalP"/>
    </source>
</evidence>
<evidence type="ECO:0000259" key="15">
    <source>
        <dbReference type="Pfam" id="PF07715"/>
    </source>
</evidence>
<dbReference type="Pfam" id="PF07715">
    <property type="entry name" value="Plug"/>
    <property type="match status" value="1"/>
</dbReference>
<evidence type="ECO:0000256" key="1">
    <source>
        <dbReference type="ARBA" id="ARBA00004571"/>
    </source>
</evidence>
<feature type="chain" id="PRO_5004339309" evidence="13">
    <location>
        <begin position="27"/>
        <end position="754"/>
    </location>
</feature>
<keyword evidence="13" id="KW-0732">Signal</keyword>
<evidence type="ECO:0000256" key="12">
    <source>
        <dbReference type="RuleBase" id="RU003357"/>
    </source>
</evidence>
<dbReference type="PROSITE" id="PS52016">
    <property type="entry name" value="TONB_DEPENDENT_REC_3"/>
    <property type="match status" value="1"/>
</dbReference>
<dbReference type="GO" id="GO:0006826">
    <property type="term" value="P:iron ion transport"/>
    <property type="evidence" value="ECO:0007669"/>
    <property type="project" value="UniProtKB-KW"/>
</dbReference>
<dbReference type="GO" id="GO:0009279">
    <property type="term" value="C:cell outer membrane"/>
    <property type="evidence" value="ECO:0007669"/>
    <property type="project" value="UniProtKB-SubCell"/>
</dbReference>
<keyword evidence="2 11" id="KW-0813">Transport</keyword>
<evidence type="ECO:0000256" key="8">
    <source>
        <dbReference type="ARBA" id="ARBA00023077"/>
    </source>
</evidence>
<dbReference type="InterPro" id="IPR036942">
    <property type="entry name" value="Beta-barrel_TonB_sf"/>
</dbReference>
<proteinExistence type="inferred from homology"/>
<dbReference type="PANTHER" id="PTHR32552:SF81">
    <property type="entry name" value="TONB-DEPENDENT OUTER MEMBRANE RECEPTOR"/>
    <property type="match status" value="1"/>
</dbReference>
<comment type="similarity">
    <text evidence="11 12">Belongs to the TonB-dependent receptor family.</text>
</comment>
<evidence type="ECO:0000256" key="6">
    <source>
        <dbReference type="ARBA" id="ARBA00023004"/>
    </source>
</evidence>
<keyword evidence="8 12" id="KW-0798">TonB box</keyword>
<sequence precursor="true">MRRLSKAQFIAALMSTAAMLAGPALAAESPAPSADDAVANRLDEVTVTARRRAESEQKVAAALTVISGSELDRRNIQTVNDLENSVPNLEVTSQLGGGQPQFRIRGVGLTDYAANNTGTVGVYVDEIAYPYGSMTQGALFDVARIEVLRGPQGILYGRNTTGGAVSVITNAPTRTFDAGVTASYGRFDAAHVDGFVSGPLTETLAARLAVTTDQGGAWQYNRDTHEKLGDKDRWAARLKLDWKPSDKTEIDGSVHYNRDQSDGLGLRLVTRPFQSHNYAPIGRLYPIDTDPRITGWGISPYFAQLIGAPTNAKPFRNNEGWGVNTRLRHDFGWAALTAVVGYEDFKRREFNDWDATASNEAGTYFFNKIDTLSQEVRLASPGDKAFRWLTGLYHSTETVNGGFYSDFSEAASLKDWMSTTYKQDVETTGVFFNLDYDLTQRLTLSGGLRWEDETRELKGFKTEILAPTYSLLASTSKNRHMGEWSGKVGAEYHFTGNVLGYASVARGVKSGGFTTYNSGLPSQLDPFDPEKLIAYETGVRSEFFDRRLRVNAAVFYYDYRDEQLQGVLYTQTGRVGRIINVPKSHIEGGELEITWKPTARLTISQSLGYKYGQYDEFFFVNATATEAAKDPVTGQYNKIIYSDRSGERLPFPRVDYKGSVSYVMDVGAWQVEAETNYNYRSDQFSTSSNSVIGDYWLFNASLTARPANGKYAVGVWMNNVTNSYFEETRNAFISAATASPHEPRTYGVRVSYRY</sequence>
<dbReference type="STRING" id="1292034.OR37_02357"/>
<accession>R0CZV3</accession>
<dbReference type="CDD" id="cd01347">
    <property type="entry name" value="ligand_gated_channel"/>
    <property type="match status" value="1"/>
</dbReference>
<dbReference type="eggNOG" id="COG1629">
    <property type="taxonomic scope" value="Bacteria"/>
</dbReference>
<dbReference type="Pfam" id="PF00593">
    <property type="entry name" value="TonB_dep_Rec_b-barrel"/>
    <property type="match status" value="1"/>
</dbReference>
<dbReference type="InterPro" id="IPR012910">
    <property type="entry name" value="Plug_dom"/>
</dbReference>
<evidence type="ECO:0000256" key="2">
    <source>
        <dbReference type="ARBA" id="ARBA00022448"/>
    </source>
</evidence>
<evidence type="ECO:0000256" key="7">
    <source>
        <dbReference type="ARBA" id="ARBA00023065"/>
    </source>
</evidence>